<keyword evidence="4" id="KW-1185">Reference proteome</keyword>
<dbReference type="PROSITE" id="PS00135">
    <property type="entry name" value="TRYPSIN_SER"/>
    <property type="match status" value="1"/>
</dbReference>
<dbReference type="InterPro" id="IPR001254">
    <property type="entry name" value="Trypsin_dom"/>
</dbReference>
<accession>S7NCS8</accession>
<dbReference type="GO" id="GO:0002803">
    <property type="term" value="P:positive regulation of antibacterial peptide production"/>
    <property type="evidence" value="ECO:0007669"/>
    <property type="project" value="TreeGrafter"/>
</dbReference>
<dbReference type="Gene3D" id="2.40.10.10">
    <property type="entry name" value="Trypsin-like serine proteases"/>
    <property type="match status" value="1"/>
</dbReference>
<reference evidence="3 4" key="1">
    <citation type="journal article" date="2013" name="Nat. Commun.">
        <title>Genome analysis reveals insights into physiology and longevity of the Brandt's bat Myotis brandtii.</title>
        <authorList>
            <person name="Seim I."/>
            <person name="Fang X."/>
            <person name="Xiong Z."/>
            <person name="Lobanov A.V."/>
            <person name="Huang Z."/>
            <person name="Ma S."/>
            <person name="Feng Y."/>
            <person name="Turanov A.A."/>
            <person name="Zhu Y."/>
            <person name="Lenz T.L."/>
            <person name="Gerashchenko M.V."/>
            <person name="Fan D."/>
            <person name="Hee Yim S."/>
            <person name="Yao X."/>
            <person name="Jordan D."/>
            <person name="Xiong Y."/>
            <person name="Ma Y."/>
            <person name="Lyapunov A.N."/>
            <person name="Chen G."/>
            <person name="Kulakova O.I."/>
            <person name="Sun Y."/>
            <person name="Lee S.G."/>
            <person name="Bronson R.T."/>
            <person name="Moskalev A.A."/>
            <person name="Sunyaev S.R."/>
            <person name="Zhang G."/>
            <person name="Krogh A."/>
            <person name="Wang J."/>
            <person name="Gladyshev V.N."/>
        </authorList>
    </citation>
    <scope>NUCLEOTIDE SEQUENCE [LARGE SCALE GENOMIC DNA]</scope>
</reference>
<organism evidence="3 4">
    <name type="scientific">Myotis brandtii</name>
    <name type="common">Brandt's bat</name>
    <dbReference type="NCBI Taxonomy" id="109478"/>
    <lineage>
        <taxon>Eukaryota</taxon>
        <taxon>Metazoa</taxon>
        <taxon>Chordata</taxon>
        <taxon>Craniata</taxon>
        <taxon>Vertebrata</taxon>
        <taxon>Euteleostomi</taxon>
        <taxon>Mammalia</taxon>
        <taxon>Eutheria</taxon>
        <taxon>Laurasiatheria</taxon>
        <taxon>Chiroptera</taxon>
        <taxon>Yangochiroptera</taxon>
        <taxon>Vespertilionidae</taxon>
        <taxon>Myotis</taxon>
    </lineage>
</organism>
<dbReference type="SUPFAM" id="SSF50494">
    <property type="entry name" value="Trypsin-like serine proteases"/>
    <property type="match status" value="1"/>
</dbReference>
<evidence type="ECO:0000313" key="3">
    <source>
        <dbReference type="EMBL" id="EPQ15129.1"/>
    </source>
</evidence>
<dbReference type="InterPro" id="IPR043504">
    <property type="entry name" value="Peptidase_S1_PA_chymotrypsin"/>
</dbReference>
<dbReference type="GO" id="GO:0004252">
    <property type="term" value="F:serine-type endopeptidase activity"/>
    <property type="evidence" value="ECO:0007669"/>
    <property type="project" value="InterPro"/>
</dbReference>
<dbReference type="EMBL" id="KE164112">
    <property type="protein sequence ID" value="EPQ15129.1"/>
    <property type="molecule type" value="Genomic_DNA"/>
</dbReference>
<evidence type="ECO:0000256" key="1">
    <source>
        <dbReference type="ARBA" id="ARBA00023157"/>
    </source>
</evidence>
<dbReference type="InterPro" id="IPR033116">
    <property type="entry name" value="TRYPSIN_SER"/>
</dbReference>
<feature type="domain" description="Peptidase S1" evidence="2">
    <location>
        <begin position="1"/>
        <end position="87"/>
    </location>
</feature>
<dbReference type="PANTHER" id="PTHR24271:SF45">
    <property type="entry name" value="KALLIKREIN-7"/>
    <property type="match status" value="1"/>
</dbReference>
<dbReference type="GO" id="GO:0030141">
    <property type="term" value="C:secretory granule"/>
    <property type="evidence" value="ECO:0007669"/>
    <property type="project" value="TreeGrafter"/>
</dbReference>
<dbReference type="AlphaFoldDB" id="S7NCS8"/>
<dbReference type="PROSITE" id="PS50240">
    <property type="entry name" value="TRYPSIN_DOM"/>
    <property type="match status" value="1"/>
</dbReference>
<keyword evidence="1" id="KW-1015">Disulfide bond</keyword>
<gene>
    <name evidence="3" type="ORF">D623_10000799</name>
</gene>
<dbReference type="Proteomes" id="UP000052978">
    <property type="component" value="Unassembled WGS sequence"/>
</dbReference>
<dbReference type="InterPro" id="IPR009003">
    <property type="entry name" value="Peptidase_S1_PA"/>
</dbReference>
<name>S7NCS8_MYOBR</name>
<dbReference type="GO" id="GO:0006508">
    <property type="term" value="P:proteolysis"/>
    <property type="evidence" value="ECO:0007669"/>
    <property type="project" value="InterPro"/>
</dbReference>
<dbReference type="PANTHER" id="PTHR24271">
    <property type="entry name" value="KALLIKREIN-RELATED"/>
    <property type="match status" value="1"/>
</dbReference>
<proteinExistence type="predicted"/>
<evidence type="ECO:0000313" key="4">
    <source>
        <dbReference type="Proteomes" id="UP000052978"/>
    </source>
</evidence>
<dbReference type="Pfam" id="PF00089">
    <property type="entry name" value="Trypsin"/>
    <property type="match status" value="1"/>
</dbReference>
<protein>
    <submittedName>
        <fullName evidence="3">Kallikrein-7</fullName>
    </submittedName>
</protein>
<sequence length="90" mass="10105">MCSNVNITSFRDCKQTYWTLLKYHMLCAAAPDGLSDICRGDSGSPLICEGSLQGVVSAGHFPCILPFEPVIYTRICMYRKWLYDTMKANS</sequence>
<evidence type="ECO:0000259" key="2">
    <source>
        <dbReference type="PROSITE" id="PS50240"/>
    </source>
</evidence>